<evidence type="ECO:0000313" key="1">
    <source>
        <dbReference type="EMBL" id="JAP84065.1"/>
    </source>
</evidence>
<sequence length="712" mass="79868">MNGMHSLQERLARLDFQRNCSQSVSEDSCWLCDDLEKWNAVLNPLNLHLSEWKLGKLQLCTRDRIVTETRPKDVDVRYDTDYFTAWLPRKHSCVEAIRVTEHHPRPRTFVIPETSTDRRLSKLRHIFIEGDASYDWALLLDNLGPVWSLETFKLHDVRVSDSFGAKSGELLSTNHASVEAVTLSKAALTGAASEAIVSGISKCEKLRKLSFSPNLNTSALRSLAKLLRSSKTLETLRVQSERESNMYSSETRYRINELEMSLAVAALVKQRSSLVELHYQASKEPLVNVLMAVEASDLLRHLVIIGDDYRVNYIDQTMADLLESVLSNNRSLRSLTVKCFKMLHGVAAHVSRGLQGNTTLETLDLSQCCMDASEVRVLCNTLKQNTTLLKLMIEAHSGSKSDRMALYADLDRNKWYGRVHFPYIDVVTQGLVASVSEPALCPTDLHIMLDQDTGPSFVALCRALSTSLSIKRLSVTFNGAQSQHMTALLTTLEENKSLQSVTLHESFLDSNCAVMVAQGLATNDSALELTLECRELSSMSAEFISLLLESNESLRTFRLSSLPELQPELLNTVSHGLVENKFITKVHMNPTTPSAMATVQRNLMCLHRAVRFVLRRNVGKRFAESFELLESKPSLILALQSEAGMSEVEAACAVKAARHFLHTNYLFINCVVCRKLECYPKERTQIDELSPDCWVAIAKHLKVCDVLSRDAC</sequence>
<organism evidence="1">
    <name type="scientific">Rhipicephalus appendiculatus</name>
    <name type="common">Brown ear tick</name>
    <dbReference type="NCBI Taxonomy" id="34631"/>
    <lineage>
        <taxon>Eukaryota</taxon>
        <taxon>Metazoa</taxon>
        <taxon>Ecdysozoa</taxon>
        <taxon>Arthropoda</taxon>
        <taxon>Chelicerata</taxon>
        <taxon>Arachnida</taxon>
        <taxon>Acari</taxon>
        <taxon>Parasitiformes</taxon>
        <taxon>Ixodida</taxon>
        <taxon>Ixodoidea</taxon>
        <taxon>Ixodidae</taxon>
        <taxon>Rhipicephalinae</taxon>
        <taxon>Rhipicephalus</taxon>
        <taxon>Rhipicephalus</taxon>
    </lineage>
</organism>
<dbReference type="EMBL" id="GEDV01004492">
    <property type="protein sequence ID" value="JAP84065.1"/>
    <property type="molecule type" value="Transcribed_RNA"/>
</dbReference>
<name>A0A131Z002_RHIAP</name>
<dbReference type="PANTHER" id="PTHR47679">
    <property type="entry name" value="PROTEIN TORNADO 1"/>
    <property type="match status" value="1"/>
</dbReference>
<dbReference type="PANTHER" id="PTHR47679:SF2">
    <property type="entry name" value="C-TERMINAL OF ROC (COR) DOMAIN-CONTAINING PROTEIN"/>
    <property type="match status" value="1"/>
</dbReference>
<reference evidence="1" key="1">
    <citation type="journal article" date="2016" name="Ticks Tick Borne Dis.">
        <title>De novo assembly and annotation of the salivary gland transcriptome of Rhipicephalus appendiculatus male and female ticks during blood feeding.</title>
        <authorList>
            <person name="de Castro M.H."/>
            <person name="de Klerk D."/>
            <person name="Pienaar R."/>
            <person name="Latif A.A."/>
            <person name="Rees D.J."/>
            <person name="Mans B.J."/>
        </authorList>
    </citation>
    <scope>NUCLEOTIDE SEQUENCE</scope>
    <source>
        <tissue evidence="1">Salivary glands</tissue>
    </source>
</reference>
<dbReference type="SUPFAM" id="SSF52047">
    <property type="entry name" value="RNI-like"/>
    <property type="match status" value="1"/>
</dbReference>
<protein>
    <submittedName>
        <fullName evidence="1">Protein nlrc3</fullName>
    </submittedName>
</protein>
<dbReference type="Gene3D" id="3.80.10.10">
    <property type="entry name" value="Ribonuclease Inhibitor"/>
    <property type="match status" value="3"/>
</dbReference>
<proteinExistence type="predicted"/>
<accession>A0A131Z002</accession>
<dbReference type="AlphaFoldDB" id="A0A131Z002"/>
<dbReference type="InterPro" id="IPR032675">
    <property type="entry name" value="LRR_dom_sf"/>
</dbReference>